<dbReference type="InterPro" id="IPR017871">
    <property type="entry name" value="ABC_transporter-like_CS"/>
</dbReference>
<keyword evidence="12" id="KW-1185">Reference proteome</keyword>
<keyword evidence="5 11" id="KW-0067">ATP-binding</keyword>
<dbReference type="PROSITE" id="PS50893">
    <property type="entry name" value="ABC_TRANSPORTER_2"/>
    <property type="match status" value="1"/>
</dbReference>
<dbReference type="Gene3D" id="1.20.1560.10">
    <property type="entry name" value="ABC transporter type 1, transmembrane domain"/>
    <property type="match status" value="1"/>
</dbReference>
<dbReference type="PANTHER" id="PTHR43394">
    <property type="entry name" value="ATP-DEPENDENT PERMEASE MDL1, MITOCHONDRIAL"/>
    <property type="match status" value="1"/>
</dbReference>
<keyword evidence="6 8" id="KW-1133">Transmembrane helix</keyword>
<feature type="transmembrane region" description="Helical" evidence="8">
    <location>
        <begin position="289"/>
        <end position="307"/>
    </location>
</feature>
<keyword evidence="4" id="KW-0547">Nucleotide-binding</keyword>
<feature type="domain" description="ABC transporter" evidence="9">
    <location>
        <begin position="357"/>
        <end position="593"/>
    </location>
</feature>
<evidence type="ECO:0000256" key="2">
    <source>
        <dbReference type="ARBA" id="ARBA00022475"/>
    </source>
</evidence>
<dbReference type="PROSITE" id="PS50929">
    <property type="entry name" value="ABC_TM1F"/>
    <property type="match status" value="1"/>
</dbReference>
<dbReference type="Gene3D" id="3.40.50.300">
    <property type="entry name" value="P-loop containing nucleotide triphosphate hydrolases"/>
    <property type="match status" value="1"/>
</dbReference>
<dbReference type="InterPro" id="IPR011527">
    <property type="entry name" value="ABC1_TM_dom"/>
</dbReference>
<dbReference type="Pfam" id="PF00664">
    <property type="entry name" value="ABC_membrane"/>
    <property type="match status" value="1"/>
</dbReference>
<evidence type="ECO:0000256" key="7">
    <source>
        <dbReference type="ARBA" id="ARBA00023136"/>
    </source>
</evidence>
<dbReference type="GO" id="GO:0005524">
    <property type="term" value="F:ATP binding"/>
    <property type="evidence" value="ECO:0007669"/>
    <property type="project" value="UniProtKB-KW"/>
</dbReference>
<dbReference type="RefSeq" id="WP_243478413.1">
    <property type="nucleotide sequence ID" value="NZ_CP063982.1"/>
</dbReference>
<dbReference type="SUPFAM" id="SSF52540">
    <property type="entry name" value="P-loop containing nucleoside triphosphate hydrolases"/>
    <property type="match status" value="1"/>
</dbReference>
<feature type="transmembrane region" description="Helical" evidence="8">
    <location>
        <begin position="36"/>
        <end position="57"/>
    </location>
</feature>
<gene>
    <name evidence="11" type="ORF">DHf2319_11340</name>
</gene>
<dbReference type="EMBL" id="CP063982">
    <property type="protein sequence ID" value="UOD50018.1"/>
    <property type="molecule type" value="Genomic_DNA"/>
</dbReference>
<evidence type="ECO:0000256" key="5">
    <source>
        <dbReference type="ARBA" id="ARBA00022840"/>
    </source>
</evidence>
<evidence type="ECO:0000313" key="11">
    <source>
        <dbReference type="EMBL" id="UOD50018.1"/>
    </source>
</evidence>
<evidence type="ECO:0000259" key="10">
    <source>
        <dbReference type="PROSITE" id="PS50929"/>
    </source>
</evidence>
<feature type="transmembrane region" description="Helical" evidence="8">
    <location>
        <begin position="255"/>
        <end position="277"/>
    </location>
</feature>
<dbReference type="PROSITE" id="PS00211">
    <property type="entry name" value="ABC_TRANSPORTER_1"/>
    <property type="match status" value="1"/>
</dbReference>
<comment type="subcellular location">
    <subcellularLocation>
        <location evidence="1">Cell membrane</location>
        <topology evidence="1">Multi-pass membrane protein</topology>
    </subcellularLocation>
</comment>
<feature type="transmembrane region" description="Helical" evidence="8">
    <location>
        <begin position="143"/>
        <end position="165"/>
    </location>
</feature>
<dbReference type="CDD" id="cd18575">
    <property type="entry name" value="ABC_6TM_bac_exporter_ABCB8_10_like"/>
    <property type="match status" value="1"/>
</dbReference>
<organism evidence="11 12">
    <name type="scientific">Orrella daihaiensis</name>
    <dbReference type="NCBI Taxonomy" id="2782176"/>
    <lineage>
        <taxon>Bacteria</taxon>
        <taxon>Pseudomonadati</taxon>
        <taxon>Pseudomonadota</taxon>
        <taxon>Betaproteobacteria</taxon>
        <taxon>Burkholderiales</taxon>
        <taxon>Alcaligenaceae</taxon>
        <taxon>Orrella</taxon>
    </lineage>
</organism>
<dbReference type="InterPro" id="IPR039421">
    <property type="entry name" value="Type_1_exporter"/>
</dbReference>
<keyword evidence="7 8" id="KW-0472">Membrane</keyword>
<sequence length="599" mass="65133">MTTIQDKRPSKASKSLGSLARWWRDYRVFSRYRGQWLLAIVFLLLAAAATLAVPLAFRGLIDTGLANPAINQKFLDLLIVAVVLALATAARFYLMSWLGERVVADIRKQVFDNVLRQSPEYFETLQTGEVLSRLTSDTTLVQTLVGSSISIALRSAVLLVGGIVMMLITSIWLASIMIILLLAVVLPLWAMGRYVRKLSRTSQDKVADTSAMAGEVLNAMTTVQAFVRESYETKRYGRAVEIAFAQAKKRTALRAALAAVTIVMAFSVMVFVLWMGARDVASGQMSVGDLTQFVLYAVLIAGSIGALSETWGDLQRAAGATERLVELMQAESAIPNTIVTGFANSTPAVDQLSSPAIAFKAVSFAYPSQLDRLTLDHLSFSVPVGSRYAVVGPSGAGKSTLFSLLLRFYQPQSGQITVFGKNLLDWTVDQLRLQIGVVSQEPVIFAASAMENIRYGRLDATDDEVIQAAKSAHAHGFISALPNGYESFLGERGVRLSGGQKQRISIARTILKNPPILLLDEATSALDAVSEREVQLALESVLPGRTSLIIAHRLATVLSVDRILVLDEGRLVEQGTHQELLAMAEQDGLYARLARLQLA</sequence>
<feature type="domain" description="ABC transmembrane type-1" evidence="10">
    <location>
        <begin position="37"/>
        <end position="316"/>
    </location>
</feature>
<evidence type="ECO:0000313" key="12">
    <source>
        <dbReference type="Proteomes" id="UP000831607"/>
    </source>
</evidence>
<protein>
    <submittedName>
        <fullName evidence="11">ATP-binding cassette domain-containing protein</fullName>
    </submittedName>
</protein>
<evidence type="ECO:0000259" key="9">
    <source>
        <dbReference type="PROSITE" id="PS50893"/>
    </source>
</evidence>
<feature type="transmembrane region" description="Helical" evidence="8">
    <location>
        <begin position="171"/>
        <end position="190"/>
    </location>
</feature>
<dbReference type="InterPro" id="IPR003439">
    <property type="entry name" value="ABC_transporter-like_ATP-bd"/>
</dbReference>
<dbReference type="InterPro" id="IPR036640">
    <property type="entry name" value="ABC1_TM_sf"/>
</dbReference>
<keyword evidence="2" id="KW-1003">Cell membrane</keyword>
<dbReference type="InterPro" id="IPR027417">
    <property type="entry name" value="P-loop_NTPase"/>
</dbReference>
<dbReference type="Proteomes" id="UP000831607">
    <property type="component" value="Chromosome"/>
</dbReference>
<name>A0ABY4AIW2_9BURK</name>
<dbReference type="SMART" id="SM00382">
    <property type="entry name" value="AAA"/>
    <property type="match status" value="1"/>
</dbReference>
<dbReference type="InterPro" id="IPR003593">
    <property type="entry name" value="AAA+_ATPase"/>
</dbReference>
<feature type="transmembrane region" description="Helical" evidence="8">
    <location>
        <begin position="77"/>
        <end position="98"/>
    </location>
</feature>
<evidence type="ECO:0000256" key="4">
    <source>
        <dbReference type="ARBA" id="ARBA00022741"/>
    </source>
</evidence>
<keyword evidence="3 8" id="KW-0812">Transmembrane</keyword>
<proteinExistence type="predicted"/>
<evidence type="ECO:0000256" key="8">
    <source>
        <dbReference type="SAM" id="Phobius"/>
    </source>
</evidence>
<dbReference type="SUPFAM" id="SSF90123">
    <property type="entry name" value="ABC transporter transmembrane region"/>
    <property type="match status" value="1"/>
</dbReference>
<accession>A0ABY4AIW2</accession>
<dbReference type="Pfam" id="PF00005">
    <property type="entry name" value="ABC_tran"/>
    <property type="match status" value="1"/>
</dbReference>
<evidence type="ECO:0000256" key="1">
    <source>
        <dbReference type="ARBA" id="ARBA00004651"/>
    </source>
</evidence>
<dbReference type="PANTHER" id="PTHR43394:SF1">
    <property type="entry name" value="ATP-BINDING CASSETTE SUB-FAMILY B MEMBER 10, MITOCHONDRIAL"/>
    <property type="match status" value="1"/>
</dbReference>
<reference evidence="11 12" key="1">
    <citation type="submission" date="2020-11" db="EMBL/GenBank/DDBJ databases">
        <title>Algicoccus daihaiensis sp.nov., isolated from Daihai Lake in Inner Mongolia.</title>
        <authorList>
            <person name="Kai J."/>
        </authorList>
    </citation>
    <scope>NUCLEOTIDE SEQUENCE [LARGE SCALE GENOMIC DNA]</scope>
    <source>
        <strain evidence="12">f23</strain>
    </source>
</reference>
<evidence type="ECO:0000256" key="3">
    <source>
        <dbReference type="ARBA" id="ARBA00022692"/>
    </source>
</evidence>
<evidence type="ECO:0000256" key="6">
    <source>
        <dbReference type="ARBA" id="ARBA00022989"/>
    </source>
</evidence>